<name>A0A1G6M8Z6_9BURK</name>
<proteinExistence type="predicted"/>
<gene>
    <name evidence="1" type="ORF">SAMN05192589_102353</name>
</gene>
<dbReference type="STRING" id="187868.SAMN05192589_102353"/>
<evidence type="ECO:0000313" key="1">
    <source>
        <dbReference type="EMBL" id="SDC51973.1"/>
    </source>
</evidence>
<dbReference type="EMBL" id="FMZC01000002">
    <property type="protein sequence ID" value="SDC51973.1"/>
    <property type="molecule type" value="Genomic_DNA"/>
</dbReference>
<organism evidence="1 2">
    <name type="scientific">Paracidovorax valerianellae</name>
    <dbReference type="NCBI Taxonomy" id="187868"/>
    <lineage>
        <taxon>Bacteria</taxon>
        <taxon>Pseudomonadati</taxon>
        <taxon>Pseudomonadota</taxon>
        <taxon>Betaproteobacteria</taxon>
        <taxon>Burkholderiales</taxon>
        <taxon>Comamonadaceae</taxon>
        <taxon>Paracidovorax</taxon>
    </lineage>
</organism>
<sequence>MRDTRAKALPFSDPRSMKRRIAFTASVLVLAVGAFYAGKSAVAQELPPAGAAIQAIAG</sequence>
<dbReference type="Proteomes" id="UP000198781">
    <property type="component" value="Unassembled WGS sequence"/>
</dbReference>
<keyword evidence="2" id="KW-1185">Reference proteome</keyword>
<accession>A0A1G6M8Z6</accession>
<dbReference type="RefSeq" id="WP_175537659.1">
    <property type="nucleotide sequence ID" value="NZ_FMZC01000002.1"/>
</dbReference>
<reference evidence="1 2" key="1">
    <citation type="submission" date="2016-10" db="EMBL/GenBank/DDBJ databases">
        <authorList>
            <person name="de Groot N.N."/>
        </authorList>
    </citation>
    <scope>NUCLEOTIDE SEQUENCE [LARGE SCALE GENOMIC DNA]</scope>
    <source>
        <strain evidence="1 2">DSM 16619</strain>
    </source>
</reference>
<dbReference type="AlphaFoldDB" id="A0A1G6M8Z6"/>
<evidence type="ECO:0000313" key="2">
    <source>
        <dbReference type="Proteomes" id="UP000198781"/>
    </source>
</evidence>
<protein>
    <submittedName>
        <fullName evidence="1">Uncharacterized protein</fullName>
    </submittedName>
</protein>